<feature type="transmembrane region" description="Helical" evidence="1">
    <location>
        <begin position="67"/>
        <end position="88"/>
    </location>
</feature>
<keyword evidence="1" id="KW-1133">Transmembrane helix</keyword>
<evidence type="ECO:0000313" key="2">
    <source>
        <dbReference type="EMBL" id="AJF68771.1"/>
    </source>
</evidence>
<name>A0A0B5I869_9ACTN</name>
<dbReference type="EMBL" id="CP010407">
    <property type="protein sequence ID" value="AJF68771.1"/>
    <property type="molecule type" value="Genomic_DNA"/>
</dbReference>
<feature type="transmembrane region" description="Helical" evidence="1">
    <location>
        <begin position="37"/>
        <end position="60"/>
    </location>
</feature>
<sequence>MKLPAPLHVLNEGLAFLLELAALAALAWWGWDSAENVALRLLLAVAAPAVAAVVWGLFAAPKARFRVPLAGVLAVKALVFGAAALALLGVDRPVWAVVFAAVALVNTALATADRQAAMHRDA</sequence>
<dbReference type="AlphaFoldDB" id="A0A0B5I869"/>
<dbReference type="RefSeq" id="WP_041132694.1">
    <property type="nucleotide sequence ID" value="NZ_CP010407.1"/>
</dbReference>
<feature type="transmembrane region" description="Helical" evidence="1">
    <location>
        <begin position="94"/>
        <end position="112"/>
    </location>
</feature>
<dbReference type="HOGENOM" id="CLU_149376_1_1_11"/>
<organism evidence="2 3">
    <name type="scientific">Streptomyces vietnamensis</name>
    <dbReference type="NCBI Taxonomy" id="362257"/>
    <lineage>
        <taxon>Bacteria</taxon>
        <taxon>Bacillati</taxon>
        <taxon>Actinomycetota</taxon>
        <taxon>Actinomycetes</taxon>
        <taxon>Kitasatosporales</taxon>
        <taxon>Streptomycetaceae</taxon>
        <taxon>Streptomyces</taxon>
    </lineage>
</organism>
<dbReference type="STRING" id="362257.SVTN_35040"/>
<reference evidence="2 3" key="1">
    <citation type="submission" date="2014-12" db="EMBL/GenBank/DDBJ databases">
        <title>Complete genome sequence of Streptomyces vietnamensis strain GIMV4.0001, a genetic manipulable producer of the benzoisochromanequinone antibiotic granaticin.</title>
        <authorList>
            <person name="Deng M.R."/>
            <person name="Guo J."/>
            <person name="Ma L.Y."/>
            <person name="Feng G.D."/>
            <person name="Mo C.Y."/>
            <person name="Zhu H.H."/>
        </authorList>
    </citation>
    <scope>NUCLEOTIDE SEQUENCE [LARGE SCALE GENOMIC DNA]</scope>
    <source>
        <strain evidence="3">GIMV4.0001</strain>
    </source>
</reference>
<dbReference type="Proteomes" id="UP000031774">
    <property type="component" value="Chromosome"/>
</dbReference>
<accession>A0A0B5I869</accession>
<keyword evidence="1" id="KW-0472">Membrane</keyword>
<keyword evidence="3" id="KW-1185">Reference proteome</keyword>
<feature type="transmembrane region" description="Helical" evidence="1">
    <location>
        <begin position="12"/>
        <end position="31"/>
    </location>
</feature>
<evidence type="ECO:0008006" key="4">
    <source>
        <dbReference type="Google" id="ProtNLM"/>
    </source>
</evidence>
<dbReference type="Pfam" id="PF10823">
    <property type="entry name" value="DUF2568"/>
    <property type="match status" value="1"/>
</dbReference>
<dbReference type="KEGG" id="svt:SVTN_35040"/>
<protein>
    <recommendedName>
        <fullName evidence="4">Integral membrane protein</fullName>
    </recommendedName>
</protein>
<evidence type="ECO:0000313" key="3">
    <source>
        <dbReference type="Proteomes" id="UP000031774"/>
    </source>
</evidence>
<proteinExistence type="predicted"/>
<dbReference type="InterPro" id="IPR021214">
    <property type="entry name" value="DUF2568"/>
</dbReference>
<evidence type="ECO:0000256" key="1">
    <source>
        <dbReference type="SAM" id="Phobius"/>
    </source>
</evidence>
<keyword evidence="1" id="KW-0812">Transmembrane</keyword>
<gene>
    <name evidence="2" type="ORF">SVTN_35040</name>
</gene>